<dbReference type="GO" id="GO:0055085">
    <property type="term" value="P:transmembrane transport"/>
    <property type="evidence" value="ECO:0007669"/>
    <property type="project" value="InterPro"/>
</dbReference>
<evidence type="ECO:0000313" key="2">
    <source>
        <dbReference type="EMBL" id="PZQ60387.1"/>
    </source>
</evidence>
<reference evidence="2 3" key="1">
    <citation type="submission" date="2017-08" db="EMBL/GenBank/DDBJ databases">
        <title>Infants hospitalized years apart are colonized by the same room-sourced microbial strains.</title>
        <authorList>
            <person name="Brooks B."/>
            <person name="Olm M.R."/>
            <person name="Firek B.A."/>
            <person name="Baker R."/>
            <person name="Thomas B.C."/>
            <person name="Morowitz M.J."/>
            <person name="Banfield J.F."/>
        </authorList>
    </citation>
    <scope>NUCLEOTIDE SEQUENCE [LARGE SCALE GENOMIC DNA]</scope>
    <source>
        <strain evidence="2">S2_005_001_R1_22</strain>
    </source>
</reference>
<dbReference type="PANTHER" id="PTHR38643">
    <property type="entry name" value="PURINE NUCLEOSIDE PERMEASE C285.05-RELATED"/>
    <property type="match status" value="1"/>
</dbReference>
<organism evidence="2 3">
    <name type="scientific">Sphingomonas taxi</name>
    <dbReference type="NCBI Taxonomy" id="1549858"/>
    <lineage>
        <taxon>Bacteria</taxon>
        <taxon>Pseudomonadati</taxon>
        <taxon>Pseudomonadota</taxon>
        <taxon>Alphaproteobacteria</taxon>
        <taxon>Sphingomonadales</taxon>
        <taxon>Sphingomonadaceae</taxon>
        <taxon>Sphingomonas</taxon>
    </lineage>
</organism>
<keyword evidence="1" id="KW-0732">Signal</keyword>
<dbReference type="PIRSF" id="PIRSF013171">
    <property type="entry name" value="Pur_nuclsid_perm"/>
    <property type="match status" value="1"/>
</dbReference>
<gene>
    <name evidence="2" type="ORF">DI544_08185</name>
</gene>
<dbReference type="InterPro" id="IPR035994">
    <property type="entry name" value="Nucleoside_phosphorylase_sf"/>
</dbReference>
<sequence length="363" mass="39462">MRIMRPAFVLAAAAAALSPAAANARQAPPCAVAAPCSHPLPVRVVIVTMFEIGKDTGDAAGEFQLWKERRRLDTRILLPNAYHDLYYNPDTQVLGVVTGVGAIRAATTVTAIGLDPRLDVSKAYWLVSGIAGIDPEDASIGSAVWAHHVVDGDLAHEIDAREIPPGWSSGYFPLDRKGPDDPAPPRTDAGEVFTLNTALADWAYALTRNVALPDDPGIAKERARYTGYPNAQKPPFVLIGDQFSAMTFWHGALLNRWANARTRYFTGGKGNYVTSAMEESGTLQAMEYLSRIGRADKDRVLVLRAGSNYSMPPPGVAPADYLLRENEGYAGMAASLESLYRVGSKVVDELLTHWPRYEKTIPR</sequence>
<name>A0A2W5QR14_9SPHN</name>
<protein>
    <submittedName>
        <fullName evidence="2">Purine nucleoside permease</fullName>
    </submittedName>
</protein>
<proteinExistence type="predicted"/>
<feature type="signal peptide" evidence="1">
    <location>
        <begin position="1"/>
        <end position="24"/>
    </location>
</feature>
<dbReference type="GO" id="GO:0003824">
    <property type="term" value="F:catalytic activity"/>
    <property type="evidence" value="ECO:0007669"/>
    <property type="project" value="InterPro"/>
</dbReference>
<comment type="caution">
    <text evidence="2">The sequence shown here is derived from an EMBL/GenBank/DDBJ whole genome shotgun (WGS) entry which is preliminary data.</text>
</comment>
<dbReference type="PANTHER" id="PTHR38643:SF1">
    <property type="entry name" value="PURINE NUCLEOSIDE PERMEASE C285.05-RELATED"/>
    <property type="match status" value="1"/>
</dbReference>
<feature type="chain" id="PRO_5016115579" evidence="1">
    <location>
        <begin position="25"/>
        <end position="363"/>
    </location>
</feature>
<accession>A0A2W5QR14</accession>
<dbReference type="Pfam" id="PF06516">
    <property type="entry name" value="NUP"/>
    <property type="match status" value="1"/>
</dbReference>
<evidence type="ECO:0000313" key="3">
    <source>
        <dbReference type="Proteomes" id="UP000249229"/>
    </source>
</evidence>
<dbReference type="AlphaFoldDB" id="A0A2W5QR14"/>
<dbReference type="GO" id="GO:0009116">
    <property type="term" value="P:nucleoside metabolic process"/>
    <property type="evidence" value="ECO:0007669"/>
    <property type="project" value="InterPro"/>
</dbReference>
<evidence type="ECO:0000256" key="1">
    <source>
        <dbReference type="SAM" id="SignalP"/>
    </source>
</evidence>
<dbReference type="EMBL" id="QFQI01000005">
    <property type="protein sequence ID" value="PZQ60387.1"/>
    <property type="molecule type" value="Genomic_DNA"/>
</dbReference>
<dbReference type="InterPro" id="IPR009486">
    <property type="entry name" value="Pur_nuclsid_perm"/>
</dbReference>
<dbReference type="Proteomes" id="UP000249229">
    <property type="component" value="Unassembled WGS sequence"/>
</dbReference>
<dbReference type="Gene3D" id="3.40.50.1580">
    <property type="entry name" value="Nucleoside phosphorylase domain"/>
    <property type="match status" value="1"/>
</dbReference>